<evidence type="ECO:0000256" key="1">
    <source>
        <dbReference type="PROSITE-ProRule" id="PRU00176"/>
    </source>
</evidence>
<dbReference type="Proteomes" id="UP000193218">
    <property type="component" value="Unassembled WGS sequence"/>
</dbReference>
<dbReference type="SMART" id="SM00360">
    <property type="entry name" value="RRM"/>
    <property type="match status" value="1"/>
</dbReference>
<organism evidence="4 5">
    <name type="scientific">Kockovaella imperatae</name>
    <dbReference type="NCBI Taxonomy" id="4999"/>
    <lineage>
        <taxon>Eukaryota</taxon>
        <taxon>Fungi</taxon>
        <taxon>Dikarya</taxon>
        <taxon>Basidiomycota</taxon>
        <taxon>Agaricomycotina</taxon>
        <taxon>Tremellomycetes</taxon>
        <taxon>Tremellales</taxon>
        <taxon>Cuniculitremaceae</taxon>
        <taxon>Kockovaella</taxon>
    </lineage>
</organism>
<keyword evidence="1" id="KW-0694">RNA-binding</keyword>
<dbReference type="GeneID" id="33557653"/>
<feature type="region of interest" description="Disordered" evidence="2">
    <location>
        <begin position="95"/>
        <end position="114"/>
    </location>
</feature>
<name>A0A1Y1UIN5_9TREE</name>
<dbReference type="STRING" id="4999.A0A1Y1UIN5"/>
<dbReference type="AlphaFoldDB" id="A0A1Y1UIN5"/>
<dbReference type="OrthoDB" id="7763451at2759"/>
<dbReference type="GO" id="GO:0003723">
    <property type="term" value="F:RNA binding"/>
    <property type="evidence" value="ECO:0007669"/>
    <property type="project" value="UniProtKB-UniRule"/>
</dbReference>
<feature type="compositionally biased region" description="Low complexity" evidence="2">
    <location>
        <begin position="255"/>
        <end position="290"/>
    </location>
</feature>
<proteinExistence type="predicted"/>
<evidence type="ECO:0000259" key="3">
    <source>
        <dbReference type="PROSITE" id="PS50102"/>
    </source>
</evidence>
<dbReference type="Pfam" id="PF00076">
    <property type="entry name" value="RRM_1"/>
    <property type="match status" value="1"/>
</dbReference>
<protein>
    <recommendedName>
        <fullName evidence="3">RRM domain-containing protein</fullName>
    </recommendedName>
</protein>
<accession>A0A1Y1UIN5</accession>
<dbReference type="PANTHER" id="PTHR32343:SF10">
    <property type="entry name" value="RNA-BINDING REGION RNP-1 DOMAIN-CONTAINING PROTEIN"/>
    <property type="match status" value="1"/>
</dbReference>
<feature type="domain" description="RRM" evidence="3">
    <location>
        <begin position="26"/>
        <end position="95"/>
    </location>
</feature>
<evidence type="ECO:0000313" key="4">
    <source>
        <dbReference type="EMBL" id="ORX37356.1"/>
    </source>
</evidence>
<dbReference type="PANTHER" id="PTHR32343">
    <property type="entry name" value="SERINE/ARGININE-RICH SPLICING FACTOR"/>
    <property type="match status" value="1"/>
</dbReference>
<dbReference type="InterPro" id="IPR012677">
    <property type="entry name" value="Nucleotide-bd_a/b_plait_sf"/>
</dbReference>
<dbReference type="RefSeq" id="XP_021871394.1">
    <property type="nucleotide sequence ID" value="XM_022015844.1"/>
</dbReference>
<dbReference type="SUPFAM" id="SSF54928">
    <property type="entry name" value="RNA-binding domain, RBD"/>
    <property type="match status" value="1"/>
</dbReference>
<gene>
    <name evidence="4" type="ORF">BD324DRAFT_625814</name>
</gene>
<comment type="caution">
    <text evidence="4">The sequence shown here is derived from an EMBL/GenBank/DDBJ whole genome shotgun (WGS) entry which is preliminary data.</text>
</comment>
<sequence length="290" mass="30468">MTSVPPAAAPTAVPAANAGGAASSGYTIHVAGLAPETSEEKLHDFFSFCGKLVSVKKNGSTADITFEKLSAMRTSLMLNGGTLDGAHLEVTSTTEETKSSVLPTESTHAATHGEISQEDKPKAAIVAEYLAHGYVMGDHVIQRAIDFDHEKGISNRFLSFFNNLDKTVGNKVVGEDKTVSGKINEGAAAVVAKTREVDQNRGVSAKFQDYYNRIVSTPVGQKVHAFYTTTQKQVLDVHEEAKRIAEEKKRASGVATPSATATSTTEAAPVTAATTTAPISTTAATSDPKA</sequence>
<reference evidence="4 5" key="1">
    <citation type="submission" date="2017-03" db="EMBL/GenBank/DDBJ databases">
        <title>Widespread Adenine N6-methylation of Active Genes in Fungi.</title>
        <authorList>
            <consortium name="DOE Joint Genome Institute"/>
            <person name="Mondo S.J."/>
            <person name="Dannebaum R.O."/>
            <person name="Kuo R.C."/>
            <person name="Louie K.B."/>
            <person name="Bewick A.J."/>
            <person name="Labutti K."/>
            <person name="Haridas S."/>
            <person name="Kuo A."/>
            <person name="Salamov A."/>
            <person name="Ahrendt S.R."/>
            <person name="Lau R."/>
            <person name="Bowen B.P."/>
            <person name="Lipzen A."/>
            <person name="Sullivan W."/>
            <person name="Andreopoulos W.B."/>
            <person name="Clum A."/>
            <person name="Lindquist E."/>
            <person name="Daum C."/>
            <person name="Northen T.R."/>
            <person name="Ramamoorthy G."/>
            <person name="Schmitz R.J."/>
            <person name="Gryganskyi A."/>
            <person name="Culley D."/>
            <person name="Magnuson J."/>
            <person name="James T.Y."/>
            <person name="O'Malley M.A."/>
            <person name="Stajich J.E."/>
            <person name="Spatafora J.W."/>
            <person name="Visel A."/>
            <person name="Grigoriev I.V."/>
        </authorList>
    </citation>
    <scope>NUCLEOTIDE SEQUENCE [LARGE SCALE GENOMIC DNA]</scope>
    <source>
        <strain evidence="4 5">NRRL Y-17943</strain>
    </source>
</reference>
<dbReference type="Gene3D" id="3.30.70.330">
    <property type="match status" value="1"/>
</dbReference>
<dbReference type="InterPro" id="IPR000504">
    <property type="entry name" value="RRM_dom"/>
</dbReference>
<dbReference type="InParanoid" id="A0A1Y1UIN5"/>
<evidence type="ECO:0000313" key="5">
    <source>
        <dbReference type="Proteomes" id="UP000193218"/>
    </source>
</evidence>
<feature type="region of interest" description="Disordered" evidence="2">
    <location>
        <begin position="246"/>
        <end position="290"/>
    </location>
</feature>
<dbReference type="FunCoup" id="A0A1Y1UIN5">
    <property type="interactions" value="71"/>
</dbReference>
<evidence type="ECO:0000256" key="2">
    <source>
        <dbReference type="SAM" id="MobiDB-lite"/>
    </source>
</evidence>
<dbReference type="PROSITE" id="PS50102">
    <property type="entry name" value="RRM"/>
    <property type="match status" value="1"/>
</dbReference>
<dbReference type="EMBL" id="NBSH01000006">
    <property type="protein sequence ID" value="ORX37356.1"/>
    <property type="molecule type" value="Genomic_DNA"/>
</dbReference>
<keyword evidence="5" id="KW-1185">Reference proteome</keyword>
<dbReference type="InterPro" id="IPR035979">
    <property type="entry name" value="RBD_domain_sf"/>
</dbReference>